<comment type="caution">
    <text evidence="1">The sequence shown here is derived from an EMBL/GenBank/DDBJ whole genome shotgun (WGS) entry which is preliminary data.</text>
</comment>
<dbReference type="EMBL" id="LCKT01000038">
    <property type="protein sequence ID" value="KKU03621.1"/>
    <property type="molecule type" value="Genomic_DNA"/>
</dbReference>
<dbReference type="Proteomes" id="UP000034696">
    <property type="component" value="Unassembled WGS sequence"/>
</dbReference>
<reference evidence="1 2" key="1">
    <citation type="journal article" date="2015" name="Nature">
        <title>rRNA introns, odd ribosomes, and small enigmatic genomes across a large radiation of phyla.</title>
        <authorList>
            <person name="Brown C.T."/>
            <person name="Hug L.A."/>
            <person name="Thomas B.C."/>
            <person name="Sharon I."/>
            <person name="Castelle C.J."/>
            <person name="Singh A."/>
            <person name="Wilkins M.J."/>
            <person name="Williams K.H."/>
            <person name="Banfield J.F."/>
        </authorList>
    </citation>
    <scope>NUCLEOTIDE SEQUENCE [LARGE SCALE GENOMIC DNA]</scope>
</reference>
<sequence length="122" mass="12858">MIQVRELGIYNDTTVASLSFDPGKFALSASDSFDTIINLDWGVGGPASLSQNEIVTGLWNFSGASTQFAGIELAGFASVSAGANNLNFNLDSTGDFVIQDAAVTFATFADTGIFTLDNLRFD</sequence>
<proteinExistence type="predicted"/>
<evidence type="ECO:0000313" key="2">
    <source>
        <dbReference type="Proteomes" id="UP000034696"/>
    </source>
</evidence>
<organism evidence="1 2">
    <name type="scientific">Candidatus Giovannonibacteria bacterium GW2011_GWA2_45_21</name>
    <dbReference type="NCBI Taxonomy" id="1618649"/>
    <lineage>
        <taxon>Bacteria</taxon>
        <taxon>Candidatus Giovannoniibacteriota</taxon>
    </lineage>
</organism>
<gene>
    <name evidence="1" type="ORF">UX06_C0038G0008</name>
</gene>
<dbReference type="AlphaFoldDB" id="A0A0G1M5W0"/>
<accession>A0A0G1M5W0</accession>
<feature type="non-terminal residue" evidence="1">
    <location>
        <position position="122"/>
    </location>
</feature>
<evidence type="ECO:0000313" key="1">
    <source>
        <dbReference type="EMBL" id="KKU03621.1"/>
    </source>
</evidence>
<protein>
    <submittedName>
        <fullName evidence="1">Uncharacterized protein</fullName>
    </submittedName>
</protein>
<name>A0A0G1M5W0_9BACT</name>